<feature type="compositionally biased region" description="Basic and acidic residues" evidence="6">
    <location>
        <begin position="224"/>
        <end position="235"/>
    </location>
</feature>
<sequence>MPAVVLVLLDGVGDVSVAALRHQSPLQAAHTPFLDAAASLSALPHSKAPPPPCSLPISPPPSLSPPPHGPHDSGSALDALAVLGLCDTVAPGVAPGSDTAHLSLLGYPPQTYYRGRGAFESMGAGMHMRVGDVAFKCNFATLKDEVVVSRRCDRHFEEEGPILCAAIDGTVVDDVPGAVPVSVSCSYATEHRCGVVLRALDGKPLSDEVSGTDPLKDNLPLGRSEQKSGAREPERAAQTAAAINAVSDRICAMLETHPLNAERASRGKAPANVVLLRGCAARAEAPTFLERHGLRGCVLAPTRIIAGLAESVGMKVLPNPPGATGDYRTRLSAKVKATVEAVASGCYDFIFLHVKAIDDASHDSNLGLKVRFIEAADLMVGQLVRHLQPHGRCGLIVTGDHSTPVLYGDHSCEPVPFLATFTDNVWREYVSRYGEAEVIAMTDVEIEPPAEHAGVPEHASLRAASKDGNNDDTGAKLAFNEVSAARGYLGRFPGCEVMRIVSAMRESLTSVK</sequence>
<evidence type="ECO:0000256" key="2">
    <source>
        <dbReference type="ARBA" id="ARBA00002315"/>
    </source>
</evidence>
<dbReference type="Gene3D" id="3.30.70.2130">
    <property type="entry name" value="Metalloenzyme domain"/>
    <property type="match status" value="1"/>
</dbReference>
<dbReference type="AlphaFoldDB" id="A0A830HC91"/>
<dbReference type="CDD" id="cd16011">
    <property type="entry name" value="iPGM_like"/>
    <property type="match status" value="1"/>
</dbReference>
<protein>
    <recommendedName>
        <fullName evidence="7">Metalloenzyme domain-containing protein</fullName>
    </recommendedName>
</protein>
<evidence type="ECO:0000256" key="3">
    <source>
        <dbReference type="ARBA" id="ARBA00004921"/>
    </source>
</evidence>
<dbReference type="SUPFAM" id="SSF53649">
    <property type="entry name" value="Alkaline phosphatase-like"/>
    <property type="match status" value="1"/>
</dbReference>
<feature type="region of interest" description="Disordered" evidence="6">
    <location>
        <begin position="206"/>
        <end position="237"/>
    </location>
</feature>
<evidence type="ECO:0000256" key="1">
    <source>
        <dbReference type="ARBA" id="ARBA00000370"/>
    </source>
</evidence>
<dbReference type="InterPro" id="IPR042253">
    <property type="entry name" value="Pglycerate_mutase_ApgM_sf"/>
</dbReference>
<keyword evidence="9" id="KW-1185">Reference proteome</keyword>
<dbReference type="OrthoDB" id="113620at2759"/>
<comment type="catalytic activity">
    <reaction evidence="1">
        <text>(2R)-2-phosphoglycerate = (2R)-3-phosphoglycerate</text>
        <dbReference type="Rhea" id="RHEA:15901"/>
        <dbReference type="ChEBI" id="CHEBI:58272"/>
        <dbReference type="ChEBI" id="CHEBI:58289"/>
        <dbReference type="EC" id="5.4.2.12"/>
    </reaction>
</comment>
<dbReference type="PANTHER" id="PTHR31209">
    <property type="entry name" value="COFACTOR-INDEPENDENT PHOSPHOGLYCERATE MUTASE"/>
    <property type="match status" value="1"/>
</dbReference>
<dbReference type="InterPro" id="IPR006124">
    <property type="entry name" value="Metalloenzyme"/>
</dbReference>
<comment type="function">
    <text evidence="2">Catalyzes the interconversion of 2-phosphoglycerate and 3-phosphoglycerate.</text>
</comment>
<evidence type="ECO:0000256" key="4">
    <source>
        <dbReference type="ARBA" id="ARBA00005524"/>
    </source>
</evidence>
<name>A0A830HC91_9CHLO</name>
<proteinExistence type="inferred from homology"/>
<keyword evidence="5" id="KW-0324">Glycolysis</keyword>
<dbReference type="Pfam" id="PF10143">
    <property type="entry name" value="PhosphMutase"/>
    <property type="match status" value="1"/>
</dbReference>
<dbReference type="InterPro" id="IPR004456">
    <property type="entry name" value="Pglycerate_mutase_ApgM"/>
</dbReference>
<organism evidence="8 9">
    <name type="scientific">Pycnococcus provasolii</name>
    <dbReference type="NCBI Taxonomy" id="41880"/>
    <lineage>
        <taxon>Eukaryota</taxon>
        <taxon>Viridiplantae</taxon>
        <taxon>Chlorophyta</taxon>
        <taxon>Pseudoscourfieldiophyceae</taxon>
        <taxon>Pseudoscourfieldiales</taxon>
        <taxon>Pycnococcaceae</taxon>
        <taxon>Pycnococcus</taxon>
    </lineage>
</organism>
<comment type="similarity">
    <text evidence="4">Belongs to the BPG-independent phosphoglycerate mutase family. A-PGAM subfamily.</text>
</comment>
<feature type="domain" description="Metalloenzyme" evidence="7">
    <location>
        <begin position="4"/>
        <end position="420"/>
    </location>
</feature>
<evidence type="ECO:0000259" key="7">
    <source>
        <dbReference type="Pfam" id="PF01676"/>
    </source>
</evidence>
<comment type="pathway">
    <text evidence="3">Carbohydrate degradation.</text>
</comment>
<evidence type="ECO:0000256" key="6">
    <source>
        <dbReference type="SAM" id="MobiDB-lite"/>
    </source>
</evidence>
<feature type="compositionally biased region" description="Pro residues" evidence="6">
    <location>
        <begin position="47"/>
        <end position="68"/>
    </location>
</feature>
<dbReference type="GO" id="GO:0046872">
    <property type="term" value="F:metal ion binding"/>
    <property type="evidence" value="ECO:0007669"/>
    <property type="project" value="InterPro"/>
</dbReference>
<dbReference type="EMBL" id="BNJQ01000005">
    <property type="protein sequence ID" value="GHP03201.1"/>
    <property type="molecule type" value="Genomic_DNA"/>
</dbReference>
<evidence type="ECO:0000313" key="8">
    <source>
        <dbReference type="EMBL" id="GHP03201.1"/>
    </source>
</evidence>
<dbReference type="GO" id="GO:0004619">
    <property type="term" value="F:phosphoglycerate mutase activity"/>
    <property type="evidence" value="ECO:0007669"/>
    <property type="project" value="UniProtKB-EC"/>
</dbReference>
<dbReference type="InterPro" id="IPR017850">
    <property type="entry name" value="Alkaline_phosphatase_core_sf"/>
</dbReference>
<evidence type="ECO:0000256" key="5">
    <source>
        <dbReference type="ARBA" id="ARBA00023152"/>
    </source>
</evidence>
<gene>
    <name evidence="8" type="ORF">PPROV_000195600</name>
</gene>
<feature type="region of interest" description="Disordered" evidence="6">
    <location>
        <begin position="45"/>
        <end position="74"/>
    </location>
</feature>
<dbReference type="Gene3D" id="3.40.720.10">
    <property type="entry name" value="Alkaline Phosphatase, subunit A"/>
    <property type="match status" value="2"/>
</dbReference>
<dbReference type="GO" id="GO:0006096">
    <property type="term" value="P:glycolytic process"/>
    <property type="evidence" value="ECO:0007669"/>
    <property type="project" value="UniProtKB-KW"/>
</dbReference>
<comment type="caution">
    <text evidence="8">The sequence shown here is derived from an EMBL/GenBank/DDBJ whole genome shotgun (WGS) entry which is preliminary data.</text>
</comment>
<dbReference type="Pfam" id="PF01676">
    <property type="entry name" value="Metalloenzyme"/>
    <property type="match status" value="1"/>
</dbReference>
<dbReference type="PANTHER" id="PTHR31209:SF0">
    <property type="entry name" value="METALLOENZYME DOMAIN-CONTAINING PROTEIN"/>
    <property type="match status" value="1"/>
</dbReference>
<evidence type="ECO:0000313" key="9">
    <source>
        <dbReference type="Proteomes" id="UP000660262"/>
    </source>
</evidence>
<reference evidence="8" key="1">
    <citation type="submission" date="2020-10" db="EMBL/GenBank/DDBJ databases">
        <title>Unveiling of a novel bifunctional photoreceptor, Dualchrome1, isolated from a cosmopolitan green alga.</title>
        <authorList>
            <person name="Suzuki S."/>
            <person name="Kawachi M."/>
        </authorList>
    </citation>
    <scope>NUCLEOTIDE SEQUENCE</scope>
    <source>
        <strain evidence="8">NIES 2893</strain>
    </source>
</reference>
<dbReference type="Proteomes" id="UP000660262">
    <property type="component" value="Unassembled WGS sequence"/>
</dbReference>
<accession>A0A830HC91</accession>